<evidence type="ECO:0000259" key="5">
    <source>
        <dbReference type="PROSITE" id="PS51360"/>
    </source>
</evidence>
<dbReference type="Pfam" id="PF03126">
    <property type="entry name" value="Plus-3"/>
    <property type="match status" value="1"/>
</dbReference>
<reference evidence="8" key="1">
    <citation type="submission" date="2025-08" db="UniProtKB">
        <authorList>
            <consortium name="RefSeq"/>
        </authorList>
    </citation>
    <scope>IDENTIFICATION</scope>
    <source>
        <tissue evidence="8">Leaves</tissue>
    </source>
</reference>
<evidence type="ECO:0000256" key="4">
    <source>
        <dbReference type="SAM" id="MobiDB-lite"/>
    </source>
</evidence>
<keyword evidence="2" id="KW-0863">Zinc-finger</keyword>
<dbReference type="Pfam" id="PF02201">
    <property type="entry name" value="SWIB"/>
    <property type="match status" value="1"/>
</dbReference>
<dbReference type="SUPFAM" id="SSF159042">
    <property type="entry name" value="Plus3-like"/>
    <property type="match status" value="1"/>
</dbReference>
<dbReference type="InterPro" id="IPR013083">
    <property type="entry name" value="Znf_RING/FYVE/PHD"/>
</dbReference>
<name>A0ABM4WHP0_COFAR</name>
<dbReference type="SMART" id="SM00719">
    <property type="entry name" value="Plus3"/>
    <property type="match status" value="1"/>
</dbReference>
<dbReference type="InterPro" id="IPR055198">
    <property type="entry name" value="NSD_PHD"/>
</dbReference>
<dbReference type="InterPro" id="IPR004343">
    <property type="entry name" value="Plus-3_dom"/>
</dbReference>
<keyword evidence="1" id="KW-0479">Metal-binding</keyword>
<dbReference type="InterPro" id="IPR001965">
    <property type="entry name" value="Znf_PHD"/>
</dbReference>
<dbReference type="RefSeq" id="XP_071931313.1">
    <property type="nucleotide sequence ID" value="XM_072075212.1"/>
</dbReference>
<dbReference type="InterPro" id="IPR035445">
    <property type="entry name" value="GYF-like_dom_sf"/>
</dbReference>
<evidence type="ECO:0000256" key="1">
    <source>
        <dbReference type="ARBA" id="ARBA00022723"/>
    </source>
</evidence>
<dbReference type="Pfam" id="PF22908">
    <property type="entry name" value="PHD_NSD"/>
    <property type="match status" value="1"/>
</dbReference>
<gene>
    <name evidence="8" type="primary">LOC140003688</name>
</gene>
<dbReference type="GeneID" id="140003688"/>
<evidence type="ECO:0000256" key="3">
    <source>
        <dbReference type="ARBA" id="ARBA00022833"/>
    </source>
</evidence>
<dbReference type="CDD" id="cd10567">
    <property type="entry name" value="SWIB-MDM2_like"/>
    <property type="match status" value="1"/>
</dbReference>
<keyword evidence="3" id="KW-0862">Zinc</keyword>
<dbReference type="PROSITE" id="PS51360">
    <property type="entry name" value="PLUS3"/>
    <property type="match status" value="1"/>
</dbReference>
<dbReference type="InterPro" id="IPR011011">
    <property type="entry name" value="Znf_FYVE_PHD"/>
</dbReference>
<keyword evidence="7" id="KW-1185">Reference proteome</keyword>
<dbReference type="PANTHER" id="PTHR46851">
    <property type="entry name" value="OS01G0884500 PROTEIN"/>
    <property type="match status" value="1"/>
</dbReference>
<dbReference type="Gene3D" id="3.30.40.10">
    <property type="entry name" value="Zinc/RING finger domain, C3HC4 (zinc finger)"/>
    <property type="match status" value="1"/>
</dbReference>
<evidence type="ECO:0000256" key="2">
    <source>
        <dbReference type="ARBA" id="ARBA00022771"/>
    </source>
</evidence>
<dbReference type="InterPro" id="IPR058668">
    <property type="entry name" value="NERD_dom"/>
</dbReference>
<dbReference type="InterPro" id="IPR036885">
    <property type="entry name" value="SWIB_MDM2_dom_sf"/>
</dbReference>
<evidence type="ECO:0000259" key="6">
    <source>
        <dbReference type="PROSITE" id="PS51925"/>
    </source>
</evidence>
<dbReference type="InterPro" id="IPR036128">
    <property type="entry name" value="Plus3-like_sf"/>
</dbReference>
<feature type="region of interest" description="Disordered" evidence="4">
    <location>
        <begin position="819"/>
        <end position="852"/>
    </location>
</feature>
<dbReference type="Proteomes" id="UP001652660">
    <property type="component" value="Chromosome 2c"/>
</dbReference>
<protein>
    <submittedName>
        <fullName evidence="8">Zinc finger CCCH domain-containing protein 19-like</fullName>
    </submittedName>
</protein>
<organism evidence="7 8">
    <name type="scientific">Coffea arabica</name>
    <name type="common">Arabian coffee</name>
    <dbReference type="NCBI Taxonomy" id="13443"/>
    <lineage>
        <taxon>Eukaryota</taxon>
        <taxon>Viridiplantae</taxon>
        <taxon>Streptophyta</taxon>
        <taxon>Embryophyta</taxon>
        <taxon>Tracheophyta</taxon>
        <taxon>Spermatophyta</taxon>
        <taxon>Magnoliopsida</taxon>
        <taxon>eudicotyledons</taxon>
        <taxon>Gunneridae</taxon>
        <taxon>Pentapetalae</taxon>
        <taxon>asterids</taxon>
        <taxon>lamiids</taxon>
        <taxon>Gentianales</taxon>
        <taxon>Rubiaceae</taxon>
        <taxon>Ixoroideae</taxon>
        <taxon>Gardenieae complex</taxon>
        <taxon>Bertiereae - Coffeeae clade</taxon>
        <taxon>Coffeeae</taxon>
        <taxon>Coffea</taxon>
    </lineage>
</organism>
<dbReference type="Gene3D" id="3.90.70.200">
    <property type="entry name" value="Plus-3 domain"/>
    <property type="match status" value="1"/>
</dbReference>
<dbReference type="PROSITE" id="PS51925">
    <property type="entry name" value="SWIB_MDM2"/>
    <property type="match status" value="1"/>
</dbReference>
<accession>A0ABM4WHP0</accession>
<dbReference type="Gene3D" id="1.10.245.10">
    <property type="entry name" value="SWIB/MDM2 domain"/>
    <property type="match status" value="1"/>
</dbReference>
<dbReference type="PANTHER" id="PTHR46851:SF22">
    <property type="entry name" value="ZINC ION BINDING _ DNA BINDING PROTEIN"/>
    <property type="match status" value="1"/>
</dbReference>
<sequence>MKSKSKKAPKKEDTAEDWCFVCKDGGNLFLCDHKQCPKAYHSHCVEKNESFMTSEECWNCNWHSCFMCGRKAHFHCYCCPNALCRFCISAAEFCRVRGMNGFCNSCLKLAILIEENMDVDSDGEKVDFKDRETYEGLFMEYYKIVQEKERFKIDDIRAATDRKKTGNSDSDEFGNDEVVSEYEKEEDLKQHLSKKAFKGKLSWKHKNARSKIMQFTGWGSTSLIQFLQSIGKDTTEKLSERTVEAIIHRYIAEHKLFQPEKKRKIICDENLRSIFGRKFVNKNRIYELLEAHYSDNLEDSEEDEWEEEEMYFAVYKDKDASVACGTRRELKKKRESQKHDTELEKEKESEKHGTLLTAPQSHFASITAENIKLVYLRKSLVIELLKQPKSFKDKVTGSIIRVKSDPDDYRWTKNSHQLVQVTGIKETPTGENNNDMILCGSNMPLGIQISMLSDGDFSQEECNDLRQKVKDGLVQKLSVVELQEKARSLHEDIANHEISRELKILDGRIIQAIEKGRRQELFEHMERRNQLQTPSERLRLLEYHHAVIPEELEPVIEEIGHDQKGAEMSHESTFSINLNWKWGGNCTSRENKFHGPLSCQYEKQNLPEVSLSVSPNQSASKEKDNKMMASALEVSPEPSLACEDQCNMMLQADAELCSSSVEVTKQNLPEENNKAFEVSPGLSLASEDQRNGMLQTDAELCILTVEVTKQNLPGENNKAFEVSPGLSLASEDQCNGMLQTDAELCISTVEVTKQNLPEVSLSISPNQSAPKEENNKALEVSPEPSLASEDQCNVVLQTDAELCSSPVEVAMQNLPRASLSISPRQPASKEKNNKTVASAHEVSPRPSDTCEDGQNAMLQVETDAELDGSAVEVTKQNQGMDAEGATSKKTVIVVSSDDESTWSYEPRKQHLEDPYSREWLILGPNGERNEEKYSLSLLKRWSDASSYALKYKAWKENGSEELAIPLADAIKKAFMS</sequence>
<feature type="region of interest" description="Disordered" evidence="4">
    <location>
        <begin position="327"/>
        <end position="354"/>
    </location>
</feature>
<evidence type="ECO:0000313" key="7">
    <source>
        <dbReference type="Proteomes" id="UP001652660"/>
    </source>
</evidence>
<dbReference type="InterPro" id="IPR003121">
    <property type="entry name" value="SWIB_MDM2_domain"/>
</dbReference>
<dbReference type="SMART" id="SM00249">
    <property type="entry name" value="PHD"/>
    <property type="match status" value="1"/>
</dbReference>
<dbReference type="InterPro" id="IPR045894">
    <property type="entry name" value="At5g08430-like"/>
</dbReference>
<dbReference type="SUPFAM" id="SSF57903">
    <property type="entry name" value="FYVE/PHD zinc finger"/>
    <property type="match status" value="1"/>
</dbReference>
<dbReference type="Pfam" id="PF25980">
    <property type="entry name" value="NERD_plant"/>
    <property type="match status" value="1"/>
</dbReference>
<feature type="compositionally biased region" description="Basic and acidic residues" evidence="4">
    <location>
        <begin position="337"/>
        <end position="353"/>
    </location>
</feature>
<proteinExistence type="predicted"/>
<dbReference type="Gene3D" id="3.30.1490.40">
    <property type="match status" value="1"/>
</dbReference>
<dbReference type="CDD" id="cd15568">
    <property type="entry name" value="PHD5_NSD"/>
    <property type="match status" value="1"/>
</dbReference>
<feature type="domain" description="Plus3" evidence="5">
    <location>
        <begin position="365"/>
        <end position="494"/>
    </location>
</feature>
<feature type="domain" description="DM2" evidence="6">
    <location>
        <begin position="212"/>
        <end position="295"/>
    </location>
</feature>
<dbReference type="SUPFAM" id="SSF47592">
    <property type="entry name" value="SWIB/MDM2 domain"/>
    <property type="match status" value="1"/>
</dbReference>
<evidence type="ECO:0000313" key="8">
    <source>
        <dbReference type="RefSeq" id="XP_071931313.1"/>
    </source>
</evidence>